<dbReference type="InterPro" id="IPR001128">
    <property type="entry name" value="Cyt_P450"/>
</dbReference>
<dbReference type="GO" id="GO:0020037">
    <property type="term" value="F:heme binding"/>
    <property type="evidence" value="ECO:0007669"/>
    <property type="project" value="InterPro"/>
</dbReference>
<dbReference type="AlphaFoldDB" id="A0A6V7PXH5"/>
<comment type="similarity">
    <text evidence="1">Belongs to the cytochrome P450 family.</text>
</comment>
<dbReference type="GO" id="GO:0004497">
    <property type="term" value="F:monooxygenase activity"/>
    <property type="evidence" value="ECO:0007669"/>
    <property type="project" value="InterPro"/>
</dbReference>
<evidence type="ECO:0000256" key="1">
    <source>
        <dbReference type="ARBA" id="ARBA00010617"/>
    </source>
</evidence>
<dbReference type="Pfam" id="PF00067">
    <property type="entry name" value="p450"/>
    <property type="match status" value="1"/>
</dbReference>
<dbReference type="SUPFAM" id="SSF48264">
    <property type="entry name" value="Cytochrome P450"/>
    <property type="match status" value="1"/>
</dbReference>
<dbReference type="Gene3D" id="1.10.630.10">
    <property type="entry name" value="Cytochrome P450"/>
    <property type="match status" value="1"/>
</dbReference>
<dbReference type="GO" id="GO:0016705">
    <property type="term" value="F:oxidoreductase activity, acting on paired donors, with incorporation or reduction of molecular oxygen"/>
    <property type="evidence" value="ECO:0007669"/>
    <property type="project" value="InterPro"/>
</dbReference>
<evidence type="ECO:0000256" key="2">
    <source>
        <dbReference type="ARBA" id="ARBA00022723"/>
    </source>
</evidence>
<organism evidence="6">
    <name type="scientific">Ananas comosus var. bracteatus</name>
    <name type="common">red pineapple</name>
    <dbReference type="NCBI Taxonomy" id="296719"/>
    <lineage>
        <taxon>Eukaryota</taxon>
        <taxon>Viridiplantae</taxon>
        <taxon>Streptophyta</taxon>
        <taxon>Embryophyta</taxon>
        <taxon>Tracheophyta</taxon>
        <taxon>Spermatophyta</taxon>
        <taxon>Magnoliopsida</taxon>
        <taxon>Liliopsida</taxon>
        <taxon>Poales</taxon>
        <taxon>Bromeliaceae</taxon>
        <taxon>Bromelioideae</taxon>
        <taxon>Ananas</taxon>
    </lineage>
</organism>
<keyword evidence="3" id="KW-0560">Oxidoreductase</keyword>
<accession>A0A6V7PXH5</accession>
<evidence type="ECO:0008006" key="7">
    <source>
        <dbReference type="Google" id="ProtNLM"/>
    </source>
</evidence>
<gene>
    <name evidence="6" type="ORF">CB5_LOCUS18644</name>
</gene>
<evidence type="ECO:0000313" key="6">
    <source>
        <dbReference type="EMBL" id="CAD1835433.1"/>
    </source>
</evidence>
<evidence type="ECO:0000256" key="5">
    <source>
        <dbReference type="SAM" id="MobiDB-lite"/>
    </source>
</evidence>
<dbReference type="InterPro" id="IPR036396">
    <property type="entry name" value="Cyt_P450_sf"/>
</dbReference>
<evidence type="ECO:0000256" key="4">
    <source>
        <dbReference type="ARBA" id="ARBA00023004"/>
    </source>
</evidence>
<keyword evidence="4" id="KW-0408">Iron</keyword>
<dbReference type="EMBL" id="LR862153">
    <property type="protein sequence ID" value="CAD1835433.1"/>
    <property type="molecule type" value="Genomic_DNA"/>
</dbReference>
<protein>
    <recommendedName>
        <fullName evidence="7">Cytochrome P450 704C1</fullName>
    </recommendedName>
</protein>
<dbReference type="GO" id="GO:0005506">
    <property type="term" value="F:iron ion binding"/>
    <property type="evidence" value="ECO:0007669"/>
    <property type="project" value="InterPro"/>
</dbReference>
<feature type="compositionally biased region" description="Low complexity" evidence="5">
    <location>
        <begin position="40"/>
        <end position="54"/>
    </location>
</feature>
<feature type="region of interest" description="Disordered" evidence="5">
    <location>
        <begin position="1"/>
        <end position="59"/>
    </location>
</feature>
<sequence>MGSAAKSAPRRRDQEKVSAGSRHGVPPALSRAPTSRLPHAAVPPAQDVPAARARPQPDLHLRPRVVEHILKTNFDNYGKGSYNYINSKELFGDGIFAVDGDKWRQQRKLASFEFSTKVLRDFSGVIFKKNAAKLAHIISQKAETNQSMEIQDLFMKSTMDSIFSIGFGLELDCLNGSNYEGSNFAKAFDDSVSSFCCATLIPFGDDEVLQLGL</sequence>
<dbReference type="PANTHER" id="PTHR24296">
    <property type="entry name" value="CYTOCHROME P450"/>
    <property type="match status" value="1"/>
</dbReference>
<reference evidence="6" key="1">
    <citation type="submission" date="2020-07" db="EMBL/GenBank/DDBJ databases">
        <authorList>
            <person name="Lin J."/>
        </authorList>
    </citation>
    <scope>NUCLEOTIDE SEQUENCE</scope>
</reference>
<name>A0A6V7PXH5_ANACO</name>
<keyword evidence="2" id="KW-0479">Metal-binding</keyword>
<proteinExistence type="inferred from homology"/>
<evidence type="ECO:0000256" key="3">
    <source>
        <dbReference type="ARBA" id="ARBA00023002"/>
    </source>
</evidence>